<proteinExistence type="inferred from homology"/>
<dbReference type="GO" id="GO:0002949">
    <property type="term" value="P:tRNA threonylcarbamoyladenosine modification"/>
    <property type="evidence" value="ECO:0007669"/>
    <property type="project" value="TreeGrafter"/>
</dbReference>
<dbReference type="PANTHER" id="PTHR15840">
    <property type="entry name" value="CGI-121 FAMILY MEMBER"/>
    <property type="match status" value="1"/>
</dbReference>
<dbReference type="Proteomes" id="UP000225706">
    <property type="component" value="Unassembled WGS sequence"/>
</dbReference>
<dbReference type="NCBIfam" id="NF011465">
    <property type="entry name" value="PRK14886.1-1"/>
    <property type="match status" value="1"/>
</dbReference>
<comment type="caution">
    <text evidence="6">The sequence shown here is derived from an EMBL/GenBank/DDBJ whole genome shotgun (WGS) entry which is preliminary data.</text>
</comment>
<dbReference type="AlphaFoldDB" id="A0A2B4RQ99"/>
<dbReference type="SUPFAM" id="SSF143870">
    <property type="entry name" value="PF0523-like"/>
    <property type="match status" value="1"/>
</dbReference>
<dbReference type="Pfam" id="PF08617">
    <property type="entry name" value="CGI-121"/>
    <property type="match status" value="1"/>
</dbReference>
<evidence type="ECO:0000256" key="1">
    <source>
        <dbReference type="ARBA" id="ARBA00004123"/>
    </source>
</evidence>
<keyword evidence="4 5" id="KW-0539">Nucleus</keyword>
<dbReference type="PANTHER" id="PTHR15840:SF10">
    <property type="entry name" value="EKC_KEOPS COMPLEX SUBUNIT TPRKB"/>
    <property type="match status" value="1"/>
</dbReference>
<gene>
    <name evidence="6" type="primary">TPRKB</name>
    <name evidence="6" type="ORF">AWC38_SpisGene17104</name>
</gene>
<dbReference type="GO" id="GO:0005829">
    <property type="term" value="C:cytosol"/>
    <property type="evidence" value="ECO:0007669"/>
    <property type="project" value="TreeGrafter"/>
</dbReference>
<dbReference type="OrthoDB" id="5994at2759"/>
<evidence type="ECO:0000256" key="3">
    <source>
        <dbReference type="ARBA" id="ARBA00022694"/>
    </source>
</evidence>
<dbReference type="InterPro" id="IPR013926">
    <property type="entry name" value="CGI121/TPRKB"/>
</dbReference>
<keyword evidence="3" id="KW-0819">tRNA processing</keyword>
<comment type="subcellular location">
    <subcellularLocation>
        <location evidence="1">Nucleus</location>
    </subcellularLocation>
</comment>
<dbReference type="GO" id="GO:0005634">
    <property type="term" value="C:nucleus"/>
    <property type="evidence" value="ECO:0007669"/>
    <property type="project" value="UniProtKB-SubCell"/>
</dbReference>
<keyword evidence="7" id="KW-1185">Reference proteome</keyword>
<dbReference type="GO" id="GO:0000408">
    <property type="term" value="C:EKC/KEOPS complex"/>
    <property type="evidence" value="ECO:0007669"/>
    <property type="project" value="TreeGrafter"/>
</dbReference>
<evidence type="ECO:0000256" key="2">
    <source>
        <dbReference type="ARBA" id="ARBA00005546"/>
    </source>
</evidence>
<comment type="similarity">
    <text evidence="2 5">Belongs to the CGI121/TPRKB family.</text>
</comment>
<dbReference type="InterPro" id="IPR036504">
    <property type="entry name" value="CGI121/TPRKB_sf"/>
</dbReference>
<name>A0A2B4RQ99_STYPI</name>
<dbReference type="STRING" id="50429.A0A2B4RQ99"/>
<dbReference type="EMBL" id="LSMT01000406">
    <property type="protein sequence ID" value="PFX18517.1"/>
    <property type="molecule type" value="Genomic_DNA"/>
</dbReference>
<protein>
    <submittedName>
        <fullName evidence="6">EKC/KEOPS complex subunit TPRKB</fullName>
    </submittedName>
</protein>
<evidence type="ECO:0000256" key="4">
    <source>
        <dbReference type="ARBA" id="ARBA00023242"/>
    </source>
</evidence>
<reference evidence="7" key="1">
    <citation type="journal article" date="2017" name="bioRxiv">
        <title>Comparative analysis of the genomes of Stylophora pistillata and Acropora digitifera provides evidence for extensive differences between species of corals.</title>
        <authorList>
            <person name="Voolstra C.R."/>
            <person name="Li Y."/>
            <person name="Liew Y.J."/>
            <person name="Baumgarten S."/>
            <person name="Zoccola D."/>
            <person name="Flot J.-F."/>
            <person name="Tambutte S."/>
            <person name="Allemand D."/>
            <person name="Aranda M."/>
        </authorList>
    </citation>
    <scope>NUCLEOTIDE SEQUENCE [LARGE SCALE GENOMIC DNA]</scope>
</reference>
<evidence type="ECO:0000313" key="7">
    <source>
        <dbReference type="Proteomes" id="UP000225706"/>
    </source>
</evidence>
<evidence type="ECO:0000256" key="5">
    <source>
        <dbReference type="RuleBase" id="RU004398"/>
    </source>
</evidence>
<evidence type="ECO:0000313" key="6">
    <source>
        <dbReference type="EMBL" id="PFX18517.1"/>
    </source>
</evidence>
<organism evidence="6 7">
    <name type="scientific">Stylophora pistillata</name>
    <name type="common">Smooth cauliflower coral</name>
    <dbReference type="NCBI Taxonomy" id="50429"/>
    <lineage>
        <taxon>Eukaryota</taxon>
        <taxon>Metazoa</taxon>
        <taxon>Cnidaria</taxon>
        <taxon>Anthozoa</taxon>
        <taxon>Hexacorallia</taxon>
        <taxon>Scleractinia</taxon>
        <taxon>Astrocoeniina</taxon>
        <taxon>Pocilloporidae</taxon>
        <taxon>Stylophora</taxon>
    </lineage>
</organism>
<accession>A0A2B4RQ99</accession>
<dbReference type="Gene3D" id="3.30.2380.10">
    <property type="entry name" value="CGI121/TPRKB"/>
    <property type="match status" value="1"/>
</dbReference>
<sequence>MAEELIIQYSVENNPSYTMNLALFTNVTNGIELRKLIIQGKIEAAFLNASMIIDPFHVAIAGHKALQLFQQGKMKTRTLHSEIVFNLSPSTNINESFKKFGILDNTSSVLVVIMTQENAEEKISEVGRFINGEQVSLTALSTISDQEKIKKIYGISEEELQCSSLPDGVVTRIATKDAA</sequence>